<dbReference type="EMBL" id="JACASE010000002">
    <property type="protein sequence ID" value="KAF6495848.1"/>
    <property type="molecule type" value="Genomic_DNA"/>
</dbReference>
<dbReference type="Proteomes" id="UP000593571">
    <property type="component" value="Unassembled WGS sequence"/>
</dbReference>
<protein>
    <submittedName>
        <fullName evidence="2">Uncharacterized protein</fullName>
    </submittedName>
</protein>
<evidence type="ECO:0000256" key="1">
    <source>
        <dbReference type="SAM" id="MobiDB-lite"/>
    </source>
</evidence>
<reference evidence="2 3" key="1">
    <citation type="journal article" date="2020" name="Nature">
        <title>Six reference-quality genomes reveal evolution of bat adaptations.</title>
        <authorList>
            <person name="Jebb D."/>
            <person name="Huang Z."/>
            <person name="Pippel M."/>
            <person name="Hughes G.M."/>
            <person name="Lavrichenko K."/>
            <person name="Devanna P."/>
            <person name="Winkler S."/>
            <person name="Jermiin L.S."/>
            <person name="Skirmuntt E.C."/>
            <person name="Katzourakis A."/>
            <person name="Burkitt-Gray L."/>
            <person name="Ray D.A."/>
            <person name="Sullivan K.A.M."/>
            <person name="Roscito J.G."/>
            <person name="Kirilenko B.M."/>
            <person name="Davalos L.M."/>
            <person name="Corthals A.P."/>
            <person name="Power M.L."/>
            <person name="Jones G."/>
            <person name="Ransome R.D."/>
            <person name="Dechmann D.K.N."/>
            <person name="Locatelli A.G."/>
            <person name="Puechmaille S.J."/>
            <person name="Fedrigo O."/>
            <person name="Jarvis E.D."/>
            <person name="Hiller M."/>
            <person name="Vernes S.C."/>
            <person name="Myers E.W."/>
            <person name="Teeling E.C."/>
        </authorList>
    </citation>
    <scope>NUCLEOTIDE SEQUENCE [LARGE SCALE GENOMIC DNA]</scope>
    <source>
        <strain evidence="2">MRouAeg1</strain>
        <tissue evidence="2">Muscle</tissue>
    </source>
</reference>
<name>A0A7J8JGN5_ROUAE</name>
<dbReference type="AlphaFoldDB" id="A0A7J8JGN5"/>
<feature type="region of interest" description="Disordered" evidence="1">
    <location>
        <begin position="59"/>
        <end position="88"/>
    </location>
</feature>
<accession>A0A7J8JGN5</accession>
<feature type="region of interest" description="Disordered" evidence="1">
    <location>
        <begin position="1"/>
        <end position="46"/>
    </location>
</feature>
<organism evidence="2 3">
    <name type="scientific">Rousettus aegyptiacus</name>
    <name type="common">Egyptian fruit bat</name>
    <name type="synonym">Pteropus aegyptiacus</name>
    <dbReference type="NCBI Taxonomy" id="9407"/>
    <lineage>
        <taxon>Eukaryota</taxon>
        <taxon>Metazoa</taxon>
        <taxon>Chordata</taxon>
        <taxon>Craniata</taxon>
        <taxon>Vertebrata</taxon>
        <taxon>Euteleostomi</taxon>
        <taxon>Mammalia</taxon>
        <taxon>Eutheria</taxon>
        <taxon>Laurasiatheria</taxon>
        <taxon>Chiroptera</taxon>
        <taxon>Yinpterochiroptera</taxon>
        <taxon>Pteropodoidea</taxon>
        <taxon>Pteropodidae</taxon>
        <taxon>Rousettinae</taxon>
        <taxon>Rousettus</taxon>
    </lineage>
</organism>
<feature type="compositionally biased region" description="Basic residues" evidence="1">
    <location>
        <begin position="61"/>
        <end position="81"/>
    </location>
</feature>
<comment type="caution">
    <text evidence="2">The sequence shown here is derived from an EMBL/GenBank/DDBJ whole genome shotgun (WGS) entry which is preliminary data.</text>
</comment>
<keyword evidence="3" id="KW-1185">Reference proteome</keyword>
<gene>
    <name evidence="2" type="ORF">HJG63_010183</name>
</gene>
<evidence type="ECO:0000313" key="2">
    <source>
        <dbReference type="EMBL" id="KAF6495848.1"/>
    </source>
</evidence>
<sequence>MRSQSHNRAPPAALSPEPGVGGTPRSRGSSKAAGPSEPRAAAAPALTLARTRSQLRAIARSGRRAHSGTHPTRAHRHRVTRTHGGWPTAAPAIYSGQENTRLAAPRKAAQPSRKENSFSLRQSILLNLVPPVGQSQSSVRESDKDALSKNRNSDFLAPSPCFYLFIFNLWPKPKREWGWALSKLGFWLLI</sequence>
<evidence type="ECO:0000313" key="3">
    <source>
        <dbReference type="Proteomes" id="UP000593571"/>
    </source>
</evidence>
<proteinExistence type="predicted"/>